<dbReference type="EMBL" id="NHOI01000013">
    <property type="protein sequence ID" value="OVZ86559.1"/>
    <property type="molecule type" value="Genomic_DNA"/>
</dbReference>
<gene>
    <name evidence="1" type="ORF">CBW57_11440</name>
</gene>
<evidence type="ECO:0000313" key="1">
    <source>
        <dbReference type="EMBL" id="OVZ86559.1"/>
    </source>
</evidence>
<dbReference type="Gene3D" id="3.40.50.720">
    <property type="entry name" value="NAD(P)-binding Rossmann-like Domain"/>
    <property type="match status" value="1"/>
</dbReference>
<evidence type="ECO:0000313" key="2">
    <source>
        <dbReference type="Proteomes" id="UP000196440"/>
    </source>
</evidence>
<accession>A0A209A1G5</accession>
<reference evidence="1 2" key="1">
    <citation type="submission" date="2017-05" db="EMBL/GenBank/DDBJ databases">
        <title>Whole genome sequencing of Yersinia kristensenii.</title>
        <authorList>
            <person name="Campioni F."/>
        </authorList>
    </citation>
    <scope>NUCLEOTIDE SEQUENCE [LARGE SCALE GENOMIC DNA]</scope>
    <source>
        <strain evidence="1 2">CFSAN060536</strain>
    </source>
</reference>
<evidence type="ECO:0008006" key="3">
    <source>
        <dbReference type="Google" id="ProtNLM"/>
    </source>
</evidence>
<dbReference type="Proteomes" id="UP000196440">
    <property type="component" value="Unassembled WGS sequence"/>
</dbReference>
<dbReference type="InterPro" id="IPR036291">
    <property type="entry name" value="NAD(P)-bd_dom_sf"/>
</dbReference>
<protein>
    <recommendedName>
        <fullName evidence="3">Thioester reductase (TE) domain-containing protein</fullName>
    </recommendedName>
</protein>
<proteinExistence type="predicted"/>
<dbReference type="SUPFAM" id="SSF51735">
    <property type="entry name" value="NAD(P)-binding Rossmann-fold domains"/>
    <property type="match status" value="1"/>
</dbReference>
<comment type="caution">
    <text evidence="1">The sequence shown here is derived from an EMBL/GenBank/DDBJ whole genome shotgun (WGS) entry which is preliminary data.</text>
</comment>
<organism evidence="1 2">
    <name type="scientific">Yersinia intermedia</name>
    <dbReference type="NCBI Taxonomy" id="631"/>
    <lineage>
        <taxon>Bacteria</taxon>
        <taxon>Pseudomonadati</taxon>
        <taxon>Pseudomonadota</taxon>
        <taxon>Gammaproteobacteria</taxon>
        <taxon>Enterobacterales</taxon>
        <taxon>Yersiniaceae</taxon>
        <taxon>Yersinia</taxon>
    </lineage>
</organism>
<dbReference type="AlphaFoldDB" id="A0A209A1G5"/>
<sequence length="98" mass="11155">MVETIFLLNEDYGLGIEVYALVRSETRAKNRFSHFLDKSWFNIIVQDVSDEIKIDASINYIIHAASQASPLYYKTDPVGTLLANTKGLITFLSLQERI</sequence>
<name>A0A209A1G5_YERIN</name>